<dbReference type="AlphaFoldDB" id="A0A6I4W1C2"/>
<evidence type="ECO:0000313" key="1">
    <source>
        <dbReference type="EMBL" id="MXQ55985.1"/>
    </source>
</evidence>
<evidence type="ECO:0000313" key="2">
    <source>
        <dbReference type="Proteomes" id="UP000430692"/>
    </source>
</evidence>
<proteinExistence type="predicted"/>
<keyword evidence="2" id="KW-1185">Reference proteome</keyword>
<protein>
    <recommendedName>
        <fullName evidence="3">Peptidase MA superfamily protein</fullName>
    </recommendedName>
</protein>
<comment type="caution">
    <text evidence="1">The sequence shown here is derived from an EMBL/GenBank/DDBJ whole genome shotgun (WGS) entry which is preliminary data.</text>
</comment>
<sequence length="365" mass="42867">MMITLLLSCWFAIFPVSDVQSIQDLFATKQHAVNTGDLSMYLSTIYTDNHYRQEQKRWFLDAVSYIDSNSFRLKVTNLKRISKDRYQVKVVQSYRKNNKQYIFRYPVDVKKSKKSWKDTDSLSFEMRSGHIVIKYSDPNLKEQAKRAIGILSRVSKVLGSKYNWYPSVMEAKLYQESELFRQSVKLSLPTWAGGWNEAKQSIKLVVSEEDKASLIHGLAHEYTHQLVSDLTNDNAAYWLQEGAAMYYESLITGEQPLLNKQFKLYSIVQLEKMKLEQLPDSEASRYYLSCYVQFRQLVQKFGEKTIANIFRKLHHYPYIDVDSAMKQKETNQRTNNILMENKILPRKANRFDDAYINRVTDKKIL</sequence>
<organism evidence="1 2">
    <name type="scientific">Shimazuella alba</name>
    <dbReference type="NCBI Taxonomy" id="2690964"/>
    <lineage>
        <taxon>Bacteria</taxon>
        <taxon>Bacillati</taxon>
        <taxon>Bacillota</taxon>
        <taxon>Bacilli</taxon>
        <taxon>Bacillales</taxon>
        <taxon>Thermoactinomycetaceae</taxon>
        <taxon>Shimazuella</taxon>
    </lineage>
</organism>
<dbReference type="EMBL" id="WUUL01000027">
    <property type="protein sequence ID" value="MXQ55985.1"/>
    <property type="molecule type" value="Genomic_DNA"/>
</dbReference>
<feature type="non-terminal residue" evidence="1">
    <location>
        <position position="365"/>
    </location>
</feature>
<gene>
    <name evidence="1" type="ORF">GSM42_20115</name>
</gene>
<dbReference type="Proteomes" id="UP000430692">
    <property type="component" value="Unassembled WGS sequence"/>
</dbReference>
<evidence type="ECO:0008006" key="3">
    <source>
        <dbReference type="Google" id="ProtNLM"/>
    </source>
</evidence>
<accession>A0A6I4W1C2</accession>
<name>A0A6I4W1C2_9BACL</name>
<dbReference type="RefSeq" id="WP_160803350.1">
    <property type="nucleotide sequence ID" value="NZ_WUUL01000027.1"/>
</dbReference>
<reference evidence="1 2" key="1">
    <citation type="submission" date="2019-12" db="EMBL/GenBank/DDBJ databases">
        <title>Whole-genome analyses of novel actinobacteria.</title>
        <authorList>
            <person name="Sahin N."/>
            <person name="Saygin H."/>
        </authorList>
    </citation>
    <scope>NUCLEOTIDE SEQUENCE [LARGE SCALE GENOMIC DNA]</scope>
    <source>
        <strain evidence="1 2">KC615</strain>
    </source>
</reference>